<dbReference type="Pfam" id="PF17919">
    <property type="entry name" value="RT_RNaseH_2"/>
    <property type="match status" value="1"/>
</dbReference>
<dbReference type="GO" id="GO:0071897">
    <property type="term" value="P:DNA biosynthetic process"/>
    <property type="evidence" value="ECO:0007669"/>
    <property type="project" value="UniProtKB-ARBA"/>
</dbReference>
<evidence type="ECO:0000313" key="3">
    <source>
        <dbReference type="EMBL" id="GBO06896.1"/>
    </source>
</evidence>
<dbReference type="PANTHER" id="PTHR37984:SF5">
    <property type="entry name" value="PROTEIN NYNRIN-LIKE"/>
    <property type="match status" value="1"/>
</dbReference>
<sequence>MVKDCPAAFEQIKKEICSPRVLVHYDPEVLLTVESDASPVGVGCVLSHIYPDGSERPIAFASKTLSRIEQKYSEIDKEALTIVWL</sequence>
<accession>A0A4Y2U5D5</accession>
<dbReference type="OrthoDB" id="6425558at2759"/>
<keyword evidence="4" id="KW-1185">Reference proteome</keyword>
<reference evidence="3 4" key="1">
    <citation type="journal article" date="2019" name="Sci. Rep.">
        <title>Orb-weaving spider Araneus ventricosus genome elucidates the spidroin gene catalogue.</title>
        <authorList>
            <person name="Kono N."/>
            <person name="Nakamura H."/>
            <person name="Ohtoshi R."/>
            <person name="Moran D.A.P."/>
            <person name="Shinohara A."/>
            <person name="Yoshida Y."/>
            <person name="Fujiwara M."/>
            <person name="Mori M."/>
            <person name="Tomita M."/>
            <person name="Arakawa K."/>
        </authorList>
    </citation>
    <scope>NUCLEOTIDE SEQUENCE [LARGE SCALE GENOMIC DNA]</scope>
</reference>
<dbReference type="InterPro" id="IPR050951">
    <property type="entry name" value="Retrovirus_Pol_polyprotein"/>
</dbReference>
<dbReference type="GO" id="GO:0003824">
    <property type="term" value="F:catalytic activity"/>
    <property type="evidence" value="ECO:0007669"/>
    <property type="project" value="UniProtKB-KW"/>
</dbReference>
<dbReference type="EMBL" id="BGPR01033088">
    <property type="protein sequence ID" value="GBO06896.1"/>
    <property type="molecule type" value="Genomic_DNA"/>
</dbReference>
<dbReference type="PANTHER" id="PTHR37984">
    <property type="entry name" value="PROTEIN CBG26694"/>
    <property type="match status" value="1"/>
</dbReference>
<keyword evidence="1" id="KW-0511">Multifunctional enzyme</keyword>
<evidence type="ECO:0000256" key="1">
    <source>
        <dbReference type="ARBA" id="ARBA00023268"/>
    </source>
</evidence>
<name>A0A4Y2U5D5_ARAVE</name>
<dbReference type="SUPFAM" id="SSF56672">
    <property type="entry name" value="DNA/RNA polymerases"/>
    <property type="match status" value="1"/>
</dbReference>
<protein>
    <recommendedName>
        <fullName evidence="2">Reverse transcriptase/retrotransposon-derived protein RNase H-like domain-containing protein</fullName>
    </recommendedName>
</protein>
<evidence type="ECO:0000259" key="2">
    <source>
        <dbReference type="Pfam" id="PF17919"/>
    </source>
</evidence>
<comment type="caution">
    <text evidence="3">The sequence shown here is derived from an EMBL/GenBank/DDBJ whole genome shotgun (WGS) entry which is preliminary data.</text>
</comment>
<dbReference type="InterPro" id="IPR043502">
    <property type="entry name" value="DNA/RNA_pol_sf"/>
</dbReference>
<dbReference type="Proteomes" id="UP000499080">
    <property type="component" value="Unassembled WGS sequence"/>
</dbReference>
<dbReference type="InterPro" id="IPR041577">
    <property type="entry name" value="RT_RNaseH_2"/>
</dbReference>
<feature type="domain" description="Reverse transcriptase/retrotransposon-derived protein RNase H-like" evidence="2">
    <location>
        <begin position="4"/>
        <end position="84"/>
    </location>
</feature>
<proteinExistence type="predicted"/>
<dbReference type="AlphaFoldDB" id="A0A4Y2U5D5"/>
<gene>
    <name evidence="3" type="ORF">AVEN_56321_1</name>
</gene>
<organism evidence="3 4">
    <name type="scientific">Araneus ventricosus</name>
    <name type="common">Orbweaver spider</name>
    <name type="synonym">Epeira ventricosa</name>
    <dbReference type="NCBI Taxonomy" id="182803"/>
    <lineage>
        <taxon>Eukaryota</taxon>
        <taxon>Metazoa</taxon>
        <taxon>Ecdysozoa</taxon>
        <taxon>Arthropoda</taxon>
        <taxon>Chelicerata</taxon>
        <taxon>Arachnida</taxon>
        <taxon>Araneae</taxon>
        <taxon>Araneomorphae</taxon>
        <taxon>Entelegynae</taxon>
        <taxon>Araneoidea</taxon>
        <taxon>Araneidae</taxon>
        <taxon>Araneus</taxon>
    </lineage>
</organism>
<evidence type="ECO:0000313" key="4">
    <source>
        <dbReference type="Proteomes" id="UP000499080"/>
    </source>
</evidence>